<feature type="region of interest" description="Disordered" evidence="1">
    <location>
        <begin position="185"/>
        <end position="237"/>
    </location>
</feature>
<name>A0A1J1J127_9DIPT</name>
<proteinExistence type="predicted"/>
<protein>
    <submittedName>
        <fullName evidence="2">CLUMA_CG018112, isoform A</fullName>
    </submittedName>
</protein>
<gene>
    <name evidence="2" type="ORF">CLUMA_CG018112</name>
</gene>
<sequence length="304" mass="32271">MPTTTMALSSPLNPSTLTVTSQSSTLKDETVAISPQLTVQHDLTTSETAQLSSPNADDVEDIKANVNGNNVRNGGALTLLTAEHGSPKMSLHSPITIGTASLTTDIDVDLNMKSNDISCLNVATSPSPTGANSTNHFLNGSNGHLMMSQSGGGGGATLNFQAANSPESPWSIGEVENSGFVNFPTTNNGQMHKRPIMSQQPHHGLSASSSQGLSPNPNSPSKYRRSTSYPGKNQNNMHGFQMDAVGGIIEDQSYMSYQDRNMDMRSLEHCLNDITNTGGVQSDLKGEFIVGFILIAFVTTIRID</sequence>
<reference evidence="2 3" key="1">
    <citation type="submission" date="2015-04" db="EMBL/GenBank/DDBJ databases">
        <authorList>
            <person name="Syromyatnikov M.Y."/>
            <person name="Popov V.N."/>
        </authorList>
    </citation>
    <scope>NUCLEOTIDE SEQUENCE [LARGE SCALE GENOMIC DNA]</scope>
</reference>
<keyword evidence="3" id="KW-1185">Reference proteome</keyword>
<accession>A0A1J1J127</accession>
<dbReference type="Proteomes" id="UP000183832">
    <property type="component" value="Unassembled WGS sequence"/>
</dbReference>
<feature type="compositionally biased region" description="Polar residues" evidence="1">
    <location>
        <begin position="197"/>
        <end position="237"/>
    </location>
</feature>
<dbReference type="OrthoDB" id="8070034at2759"/>
<organism evidence="2 3">
    <name type="scientific">Clunio marinus</name>
    <dbReference type="NCBI Taxonomy" id="568069"/>
    <lineage>
        <taxon>Eukaryota</taxon>
        <taxon>Metazoa</taxon>
        <taxon>Ecdysozoa</taxon>
        <taxon>Arthropoda</taxon>
        <taxon>Hexapoda</taxon>
        <taxon>Insecta</taxon>
        <taxon>Pterygota</taxon>
        <taxon>Neoptera</taxon>
        <taxon>Endopterygota</taxon>
        <taxon>Diptera</taxon>
        <taxon>Nematocera</taxon>
        <taxon>Chironomoidea</taxon>
        <taxon>Chironomidae</taxon>
        <taxon>Clunio</taxon>
    </lineage>
</organism>
<evidence type="ECO:0000256" key="1">
    <source>
        <dbReference type="SAM" id="MobiDB-lite"/>
    </source>
</evidence>
<evidence type="ECO:0000313" key="3">
    <source>
        <dbReference type="Proteomes" id="UP000183832"/>
    </source>
</evidence>
<dbReference type="EMBL" id="CVRI01000064">
    <property type="protein sequence ID" value="CRL05142.1"/>
    <property type="molecule type" value="Genomic_DNA"/>
</dbReference>
<evidence type="ECO:0000313" key="2">
    <source>
        <dbReference type="EMBL" id="CRL05142.1"/>
    </source>
</evidence>
<dbReference type="AlphaFoldDB" id="A0A1J1J127"/>